<dbReference type="GO" id="GO:0006935">
    <property type="term" value="P:chemotaxis"/>
    <property type="evidence" value="ECO:0007669"/>
    <property type="project" value="InterPro"/>
</dbReference>
<name>A0A174BBG9_9FIRM</name>
<keyword evidence="4" id="KW-1003">Cell membrane</keyword>
<evidence type="ECO:0000256" key="2">
    <source>
        <dbReference type="ARBA" id="ARBA00008038"/>
    </source>
</evidence>
<evidence type="ECO:0000256" key="1">
    <source>
        <dbReference type="ARBA" id="ARBA00004651"/>
    </source>
</evidence>
<accession>A0A174BBG9</accession>
<feature type="transmembrane region" description="Helical" evidence="8">
    <location>
        <begin position="149"/>
        <end position="167"/>
    </location>
</feature>
<keyword evidence="6 8" id="KW-1133">Transmembrane helix</keyword>
<evidence type="ECO:0000313" key="11">
    <source>
        <dbReference type="Proteomes" id="UP000095512"/>
    </source>
</evidence>
<keyword evidence="3" id="KW-0813">Transport</keyword>
<evidence type="ECO:0000313" key="10">
    <source>
        <dbReference type="EMBL" id="CUN97065.1"/>
    </source>
</evidence>
<dbReference type="PANTHER" id="PTHR30433:SF2">
    <property type="entry name" value="MOTILITY PROTEIN A"/>
    <property type="match status" value="1"/>
</dbReference>
<dbReference type="PROSITE" id="PS01307">
    <property type="entry name" value="MOTA"/>
    <property type="match status" value="1"/>
</dbReference>
<comment type="similarity">
    <text evidence="2">Belongs to the MotA family.</text>
</comment>
<protein>
    <submittedName>
        <fullName evidence="10">MotA/TolQ/ExbB proton channel</fullName>
    </submittedName>
</protein>
<dbReference type="PANTHER" id="PTHR30433">
    <property type="entry name" value="CHEMOTAXIS PROTEIN MOTA"/>
    <property type="match status" value="1"/>
</dbReference>
<organism evidence="10 11">
    <name type="scientific">Enterocloster clostridioformis</name>
    <dbReference type="NCBI Taxonomy" id="1531"/>
    <lineage>
        <taxon>Bacteria</taxon>
        <taxon>Bacillati</taxon>
        <taxon>Bacillota</taxon>
        <taxon>Clostridia</taxon>
        <taxon>Lachnospirales</taxon>
        <taxon>Lachnospiraceae</taxon>
        <taxon>Enterocloster</taxon>
    </lineage>
</organism>
<comment type="subcellular location">
    <subcellularLocation>
        <location evidence="1">Cell membrane</location>
        <topology evidence="1">Multi-pass membrane protein</topology>
    </subcellularLocation>
</comment>
<evidence type="ECO:0000256" key="8">
    <source>
        <dbReference type="SAM" id="Phobius"/>
    </source>
</evidence>
<sequence length="270" mass="29426">MDLTTLIGIVCGIFLVINGIGMDKIGNFVDIPSILIVVGGTLAATIASYPLSILLDIPKHILILFRGRKYNIPALVEQMVDLAMVARQNGLLALEEKAEEIKNPFFKQSVLMIVDANDPDKVRFVLERELENMMVRHDAAAGLYEKASAYAPAFGMVGTLVGLINMLKGLNLDGSGGASNLGQDMSVALITTFYGSLLSNLFFHPIAKKLRIRNDEEELYCSTIIEGIIAIQAGENPKYLREHLLASTKQSVQRKLLAKAEKAPNPEAGE</sequence>
<dbReference type="AlphaFoldDB" id="A0A174BBG9"/>
<evidence type="ECO:0000256" key="7">
    <source>
        <dbReference type="ARBA" id="ARBA00023136"/>
    </source>
</evidence>
<reference evidence="10 11" key="1">
    <citation type="submission" date="2015-09" db="EMBL/GenBank/DDBJ databases">
        <authorList>
            <consortium name="Pathogen Informatics"/>
        </authorList>
    </citation>
    <scope>NUCLEOTIDE SEQUENCE [LARGE SCALE GENOMIC DNA]</scope>
    <source>
        <strain evidence="10 11">2789STDY5834865</strain>
    </source>
</reference>
<feature type="transmembrane region" description="Helical" evidence="8">
    <location>
        <begin position="187"/>
        <end position="203"/>
    </location>
</feature>
<proteinExistence type="inferred from homology"/>
<feature type="transmembrane region" description="Helical" evidence="8">
    <location>
        <begin position="34"/>
        <end position="57"/>
    </location>
</feature>
<evidence type="ECO:0000256" key="5">
    <source>
        <dbReference type="ARBA" id="ARBA00022692"/>
    </source>
</evidence>
<evidence type="ECO:0000256" key="4">
    <source>
        <dbReference type="ARBA" id="ARBA00022475"/>
    </source>
</evidence>
<feature type="domain" description="MotA/TolQ/ExbB proton channel" evidence="9">
    <location>
        <begin position="98"/>
        <end position="219"/>
    </location>
</feature>
<evidence type="ECO:0000259" key="9">
    <source>
        <dbReference type="Pfam" id="PF01618"/>
    </source>
</evidence>
<dbReference type="GO" id="GO:0005886">
    <property type="term" value="C:plasma membrane"/>
    <property type="evidence" value="ECO:0007669"/>
    <property type="project" value="UniProtKB-SubCell"/>
</dbReference>
<dbReference type="InterPro" id="IPR002898">
    <property type="entry name" value="MotA_ExbB_proton_chnl"/>
</dbReference>
<dbReference type="InterPro" id="IPR000540">
    <property type="entry name" value="Flag_MotA_CS"/>
</dbReference>
<dbReference type="InterPro" id="IPR047055">
    <property type="entry name" value="MotA-like"/>
</dbReference>
<keyword evidence="5 8" id="KW-0812">Transmembrane</keyword>
<dbReference type="EMBL" id="CZAB01000001">
    <property type="protein sequence ID" value="CUN97065.1"/>
    <property type="molecule type" value="Genomic_DNA"/>
</dbReference>
<evidence type="ECO:0000256" key="6">
    <source>
        <dbReference type="ARBA" id="ARBA00022989"/>
    </source>
</evidence>
<dbReference type="RefSeq" id="WP_057571089.1">
    <property type="nucleotide sequence ID" value="NZ_CATYWZ010000007.1"/>
</dbReference>
<gene>
    <name evidence="10" type="primary">motA</name>
    <name evidence="10" type="ORF">ERS852480_00236</name>
</gene>
<dbReference type="Proteomes" id="UP000095512">
    <property type="component" value="Unassembled WGS sequence"/>
</dbReference>
<evidence type="ECO:0000256" key="3">
    <source>
        <dbReference type="ARBA" id="ARBA00022448"/>
    </source>
</evidence>
<keyword evidence="7 8" id="KW-0472">Membrane</keyword>
<feature type="transmembrane region" description="Helical" evidence="8">
    <location>
        <begin position="5"/>
        <end position="22"/>
    </location>
</feature>
<dbReference type="Pfam" id="PF01618">
    <property type="entry name" value="MotA_ExbB"/>
    <property type="match status" value="1"/>
</dbReference>
<dbReference type="GO" id="GO:0071978">
    <property type="term" value="P:bacterial-type flagellum-dependent swarming motility"/>
    <property type="evidence" value="ECO:0007669"/>
    <property type="project" value="InterPro"/>
</dbReference>